<feature type="region of interest" description="Disordered" evidence="2">
    <location>
        <begin position="154"/>
        <end position="178"/>
    </location>
</feature>
<gene>
    <name evidence="4" type="ORF">DSM101010T_31210</name>
</gene>
<dbReference type="PANTHER" id="PTHR32305">
    <property type="match status" value="1"/>
</dbReference>
<reference evidence="4 5" key="1">
    <citation type="submission" date="2020-05" db="EMBL/GenBank/DDBJ databases">
        <title>Draft genome sequence of Desulfovibrio sp. strain HN2T.</title>
        <authorList>
            <person name="Ueno A."/>
            <person name="Tamazawa S."/>
            <person name="Tamamura S."/>
            <person name="Murakami T."/>
            <person name="Kiyama T."/>
            <person name="Inomata H."/>
            <person name="Amano Y."/>
            <person name="Miyakawa K."/>
            <person name="Tamaki H."/>
            <person name="Naganuma T."/>
            <person name="Kaneko K."/>
        </authorList>
    </citation>
    <scope>NUCLEOTIDE SEQUENCE [LARGE SCALE GENOMIC DNA]</scope>
    <source>
        <strain evidence="4 5">HN2</strain>
    </source>
</reference>
<dbReference type="GO" id="GO:0004623">
    <property type="term" value="F:phospholipase A2 activity"/>
    <property type="evidence" value="ECO:0007669"/>
    <property type="project" value="InterPro"/>
</dbReference>
<dbReference type="RefSeq" id="WP_174406417.1">
    <property type="nucleotide sequence ID" value="NZ_BLVO01000016.1"/>
</dbReference>
<dbReference type="InterPro" id="IPR056823">
    <property type="entry name" value="TEN-like_YD-shell"/>
</dbReference>
<proteinExistence type="predicted"/>
<evidence type="ECO:0000256" key="2">
    <source>
        <dbReference type="SAM" id="MobiDB-lite"/>
    </source>
</evidence>
<dbReference type="NCBIfam" id="TIGR03696">
    <property type="entry name" value="Rhs_assc_core"/>
    <property type="match status" value="1"/>
</dbReference>
<dbReference type="InterPro" id="IPR022385">
    <property type="entry name" value="Rhs_assc_core"/>
</dbReference>
<comment type="caution">
    <text evidence="4">The sequence shown here is derived from an EMBL/GenBank/DDBJ whole genome shotgun (WGS) entry which is preliminary data.</text>
</comment>
<organism evidence="4 5">
    <name type="scientific">Desulfovibrio subterraneus</name>
    <dbReference type="NCBI Taxonomy" id="2718620"/>
    <lineage>
        <taxon>Bacteria</taxon>
        <taxon>Pseudomonadati</taxon>
        <taxon>Thermodesulfobacteriota</taxon>
        <taxon>Desulfovibrionia</taxon>
        <taxon>Desulfovibrionales</taxon>
        <taxon>Desulfovibrionaceae</taxon>
        <taxon>Desulfovibrio</taxon>
    </lineage>
</organism>
<dbReference type="NCBIfam" id="TIGR01643">
    <property type="entry name" value="YD_repeat_2x"/>
    <property type="match status" value="2"/>
</dbReference>
<dbReference type="Gene3D" id="1.20.90.10">
    <property type="entry name" value="Phospholipase A2 domain"/>
    <property type="match status" value="1"/>
</dbReference>
<dbReference type="EMBL" id="BLVO01000016">
    <property type="protein sequence ID" value="GFM34756.1"/>
    <property type="molecule type" value="Genomic_DNA"/>
</dbReference>
<dbReference type="SUPFAM" id="SSF48619">
    <property type="entry name" value="Phospholipase A2, PLA2"/>
    <property type="match status" value="1"/>
</dbReference>
<dbReference type="Pfam" id="PF25023">
    <property type="entry name" value="TEN_YD-shell"/>
    <property type="match status" value="1"/>
</dbReference>
<accession>A0A7J0BM51</accession>
<dbReference type="InterPro" id="IPR036444">
    <property type="entry name" value="PLipase_A2_dom_sf"/>
</dbReference>
<dbReference type="PANTHER" id="PTHR32305:SF15">
    <property type="entry name" value="PROTEIN RHSA-RELATED"/>
    <property type="match status" value="1"/>
</dbReference>
<evidence type="ECO:0000313" key="4">
    <source>
        <dbReference type="EMBL" id="GFM34756.1"/>
    </source>
</evidence>
<sequence>MTSGVSGSAGVQGRGRLALQKSLAVPGKGGVPAAPASALTASGGIASGRTAMPQAGPDQLSDLTPDSLPAEELRRFPVCPQNQAYGGTSSIALPAARPEFAELFVQRDEEGRIIRKVMRTALGMDERFYAYDAAGRLIAGGDMVAVQGRDPYAPRAAKGTQEDQSSGRGGQGAGLVPVEPTGQLLGQSSVQAKVQPVVQARMLTETYLYGPAGERLASAHAGAGEVRYAYDNAGRLVQAGAERFAYDDYGRLVRRLSAGGETNYAYDAAGNLAAVALPDGRVVEYLLDAAGRRIAKSVNGVMLEKYAWRGAATLEGTSRPDGSGLCRFLYQQGSRMPACMECAGQRYSIAFDHAGTPFAVANANGDLIQAYKHDAFGNVISMLAENVRIPFGFGGGLLDADTGLVHLGYREYDPRIGRFIQPDPIGYAGGDVDVYGYCLDDPVNLVDPLGLEPAASSAEKGSGAGQKAGGSDEDWCGSGWNSSFVPESPLGNNFSAACREHDVCYGTKGSQKEDCDMQFRRSMDKVCREGGNALCGVSRDLYYGAVKHFGGSAYSKAQQ</sequence>
<dbReference type="AlphaFoldDB" id="A0A7J0BM51"/>
<dbReference type="InterPro" id="IPR006530">
    <property type="entry name" value="YD"/>
</dbReference>
<dbReference type="Proteomes" id="UP000503840">
    <property type="component" value="Unassembled WGS sequence"/>
</dbReference>
<feature type="domain" description="Teneurin-like YD-shell" evidence="3">
    <location>
        <begin position="203"/>
        <end position="423"/>
    </location>
</feature>
<keyword evidence="5" id="KW-1185">Reference proteome</keyword>
<feature type="region of interest" description="Disordered" evidence="2">
    <location>
        <begin position="47"/>
        <end position="66"/>
    </location>
</feature>
<evidence type="ECO:0000256" key="1">
    <source>
        <dbReference type="ARBA" id="ARBA00022737"/>
    </source>
</evidence>
<protein>
    <recommendedName>
        <fullName evidence="3">Teneurin-like YD-shell domain-containing protein</fullName>
    </recommendedName>
</protein>
<dbReference type="GO" id="GO:0050482">
    <property type="term" value="P:arachidonate secretion"/>
    <property type="evidence" value="ECO:0007669"/>
    <property type="project" value="InterPro"/>
</dbReference>
<dbReference type="GO" id="GO:0006644">
    <property type="term" value="P:phospholipid metabolic process"/>
    <property type="evidence" value="ECO:0007669"/>
    <property type="project" value="InterPro"/>
</dbReference>
<name>A0A7J0BM51_9BACT</name>
<evidence type="ECO:0000313" key="5">
    <source>
        <dbReference type="Proteomes" id="UP000503840"/>
    </source>
</evidence>
<keyword evidence="1" id="KW-0677">Repeat</keyword>
<dbReference type="InterPro" id="IPR050708">
    <property type="entry name" value="T6SS_VgrG/RHS"/>
</dbReference>
<dbReference type="Gene3D" id="2.180.10.10">
    <property type="entry name" value="RHS repeat-associated core"/>
    <property type="match status" value="1"/>
</dbReference>
<evidence type="ECO:0000259" key="3">
    <source>
        <dbReference type="Pfam" id="PF25023"/>
    </source>
</evidence>